<evidence type="ECO:0000313" key="1">
    <source>
        <dbReference type="EMBL" id="KYH24267.1"/>
    </source>
</evidence>
<organism evidence="1 2">
    <name type="scientific">Halalkalicoccus paucihalophilus</name>
    <dbReference type="NCBI Taxonomy" id="1008153"/>
    <lineage>
        <taxon>Archaea</taxon>
        <taxon>Methanobacteriati</taxon>
        <taxon>Methanobacteriota</taxon>
        <taxon>Stenosarchaea group</taxon>
        <taxon>Halobacteria</taxon>
        <taxon>Halobacteriales</taxon>
        <taxon>Halococcaceae</taxon>
        <taxon>Halalkalicoccus</taxon>
    </lineage>
</organism>
<gene>
    <name evidence="1" type="ORF">HAPAU_37380</name>
</gene>
<keyword evidence="2" id="KW-1185">Reference proteome</keyword>
<dbReference type="Proteomes" id="UP000075321">
    <property type="component" value="Unassembled WGS sequence"/>
</dbReference>
<accession>A0A151AA76</accession>
<dbReference type="AlphaFoldDB" id="A0A151AA76"/>
<dbReference type="PATRIC" id="fig|1008153.3.peg.3982"/>
<reference evidence="1 2" key="1">
    <citation type="submission" date="2016-02" db="EMBL/GenBank/DDBJ databases">
        <title>Genome sequence of Halalkalicoccus paucihalophilus DSM 24557.</title>
        <authorList>
            <person name="Poehlein A."/>
            <person name="Daniel R."/>
        </authorList>
    </citation>
    <scope>NUCLEOTIDE SEQUENCE [LARGE SCALE GENOMIC DNA]</scope>
    <source>
        <strain evidence="1 2">DSM 24557</strain>
    </source>
</reference>
<evidence type="ECO:0000313" key="2">
    <source>
        <dbReference type="Proteomes" id="UP000075321"/>
    </source>
</evidence>
<sequence length="97" mass="10624">MTAITLLSETVRVYDSTTSGVSTLTTRFEAMLKAGRGNKTYYSGRLLCRSQSETITGIETGAQAVSGSSSVAGVIGCKYLQLCQRHRLQRYHYHVSL</sequence>
<protein>
    <submittedName>
        <fullName evidence="1">Uncharacterized protein</fullName>
    </submittedName>
</protein>
<proteinExistence type="predicted"/>
<name>A0A151AA76_9EURY</name>
<comment type="caution">
    <text evidence="1">The sequence shown here is derived from an EMBL/GenBank/DDBJ whole genome shotgun (WGS) entry which is preliminary data.</text>
</comment>
<dbReference type="EMBL" id="LTAZ01000015">
    <property type="protein sequence ID" value="KYH24267.1"/>
    <property type="molecule type" value="Genomic_DNA"/>
</dbReference>